<evidence type="ECO:0000313" key="5">
    <source>
        <dbReference type="EMBL" id="KAK9502694.1"/>
    </source>
</evidence>
<gene>
    <name evidence="5" type="ORF">O3M35_011410</name>
</gene>
<feature type="region of interest" description="Disordered" evidence="3">
    <location>
        <begin position="269"/>
        <end position="294"/>
    </location>
</feature>
<organism evidence="5 6">
    <name type="scientific">Rhynocoris fuscipes</name>
    <dbReference type="NCBI Taxonomy" id="488301"/>
    <lineage>
        <taxon>Eukaryota</taxon>
        <taxon>Metazoa</taxon>
        <taxon>Ecdysozoa</taxon>
        <taxon>Arthropoda</taxon>
        <taxon>Hexapoda</taxon>
        <taxon>Insecta</taxon>
        <taxon>Pterygota</taxon>
        <taxon>Neoptera</taxon>
        <taxon>Paraneoptera</taxon>
        <taxon>Hemiptera</taxon>
        <taxon>Heteroptera</taxon>
        <taxon>Panheteroptera</taxon>
        <taxon>Cimicomorpha</taxon>
        <taxon>Reduviidae</taxon>
        <taxon>Harpactorinae</taxon>
        <taxon>Harpactorini</taxon>
        <taxon>Rhynocoris</taxon>
    </lineage>
</organism>
<dbReference type="Gene3D" id="3.30.2300.10">
    <property type="entry name" value="THUMP superfamily"/>
    <property type="match status" value="1"/>
</dbReference>
<reference evidence="5 6" key="1">
    <citation type="submission" date="2022-12" db="EMBL/GenBank/DDBJ databases">
        <title>Chromosome-level genome assembly of true bugs.</title>
        <authorList>
            <person name="Ma L."/>
            <person name="Li H."/>
        </authorList>
    </citation>
    <scope>NUCLEOTIDE SEQUENCE [LARGE SCALE GENOMIC DNA]</scope>
    <source>
        <strain evidence="5">Lab_2022b</strain>
    </source>
</reference>
<dbReference type="PANTHER" id="PTHR13452">
    <property type="entry name" value="THUMP DOMAIN CONTAINING PROTEIN 1-RELATED"/>
    <property type="match status" value="1"/>
</dbReference>
<evidence type="ECO:0000256" key="3">
    <source>
        <dbReference type="SAM" id="MobiDB-lite"/>
    </source>
</evidence>
<name>A0AAW1CYF7_9HEMI</name>
<sequence length="294" mass="33954">MSSKKRKSYFYNSGLQKRRKFYLQSGMKGFFCTCNGKEKDCIREALNLLDEFYSRICPKKETDEVRDKDIESELLREINELKSQTEKDKPFQVVDTDVKSCVFIKTTIANPVELASAIFQEILTKKKCMSKFLIRLLPIEITCKAFIDDIKKAANDIFDQHFKCDPTTYAVIYNHRCNNSVVREEIIESICLLVRDRNLKHSVDLRNPKKAIIVEIIKGVCCLSVVPNFNEFMKYNLVKLACSENTDKIIDKVEEENVKNKELMEGNNEEKLDCTSTSDETKSENCSLEKGNVT</sequence>
<dbReference type="PROSITE" id="PS51165">
    <property type="entry name" value="THUMP"/>
    <property type="match status" value="1"/>
</dbReference>
<dbReference type="SUPFAM" id="SSF143437">
    <property type="entry name" value="THUMP domain-like"/>
    <property type="match status" value="1"/>
</dbReference>
<accession>A0AAW1CYF7</accession>
<dbReference type="PANTHER" id="PTHR13452:SF10">
    <property type="entry name" value="THUMP DOMAIN-CONTAINING PROTEIN 1"/>
    <property type="match status" value="1"/>
</dbReference>
<dbReference type="AlphaFoldDB" id="A0AAW1CYF7"/>
<dbReference type="FunFam" id="3.30.2300.10:FF:000001">
    <property type="entry name" value="THUMP domain-containing protein 1"/>
    <property type="match status" value="1"/>
</dbReference>
<evidence type="ECO:0000313" key="6">
    <source>
        <dbReference type="Proteomes" id="UP001461498"/>
    </source>
</evidence>
<keyword evidence="2" id="KW-0694">RNA-binding</keyword>
<protein>
    <recommendedName>
        <fullName evidence="4">THUMP domain-containing protein</fullName>
    </recommendedName>
</protein>
<dbReference type="Pfam" id="PF02926">
    <property type="entry name" value="THUMP"/>
    <property type="match status" value="1"/>
</dbReference>
<dbReference type="EMBL" id="JAPXFL010000008">
    <property type="protein sequence ID" value="KAK9502694.1"/>
    <property type="molecule type" value="Genomic_DNA"/>
</dbReference>
<feature type="compositionally biased region" description="Basic and acidic residues" evidence="3">
    <location>
        <begin position="269"/>
        <end position="283"/>
    </location>
</feature>
<dbReference type="InterPro" id="IPR040183">
    <property type="entry name" value="THUMPD1-like"/>
</dbReference>
<keyword evidence="6" id="KW-1185">Reference proteome</keyword>
<comment type="similarity">
    <text evidence="1">Belongs to the THUMPD1 family.</text>
</comment>
<proteinExistence type="inferred from homology"/>
<comment type="caution">
    <text evidence="5">The sequence shown here is derived from an EMBL/GenBank/DDBJ whole genome shotgun (WGS) entry which is preliminary data.</text>
</comment>
<dbReference type="Proteomes" id="UP001461498">
    <property type="component" value="Unassembled WGS sequence"/>
</dbReference>
<dbReference type="CDD" id="cd11717">
    <property type="entry name" value="THUMP_THUMPD1_like"/>
    <property type="match status" value="1"/>
</dbReference>
<evidence type="ECO:0000256" key="1">
    <source>
        <dbReference type="ARBA" id="ARBA00060731"/>
    </source>
</evidence>
<feature type="domain" description="THUMP" evidence="4">
    <location>
        <begin position="121"/>
        <end position="227"/>
    </location>
</feature>
<dbReference type="SMART" id="SM00981">
    <property type="entry name" value="THUMP"/>
    <property type="match status" value="1"/>
</dbReference>
<evidence type="ECO:0000256" key="2">
    <source>
        <dbReference type="PROSITE-ProRule" id="PRU00529"/>
    </source>
</evidence>
<dbReference type="InterPro" id="IPR004114">
    <property type="entry name" value="THUMP_dom"/>
</dbReference>
<dbReference type="GO" id="GO:0006400">
    <property type="term" value="P:tRNA modification"/>
    <property type="evidence" value="ECO:0007669"/>
    <property type="project" value="InterPro"/>
</dbReference>
<dbReference type="GO" id="GO:0003723">
    <property type="term" value="F:RNA binding"/>
    <property type="evidence" value="ECO:0007669"/>
    <property type="project" value="UniProtKB-UniRule"/>
</dbReference>
<dbReference type="EMBL" id="JAPXFL010000008">
    <property type="protein sequence ID" value="KAK9502693.1"/>
    <property type="molecule type" value="Genomic_DNA"/>
</dbReference>
<evidence type="ECO:0000259" key="4">
    <source>
        <dbReference type="PROSITE" id="PS51165"/>
    </source>
</evidence>